<accession>A0A6S6PI89</accession>
<dbReference type="AlphaFoldDB" id="A0A6S6PI89"/>
<evidence type="ECO:0000313" key="9">
    <source>
        <dbReference type="EMBL" id="BCI66405.1"/>
    </source>
</evidence>
<comment type="pathway">
    <text evidence="5">Cofactor biosynthesis; nicotinate biosynthesis; nicotinate from nicotinamide: step 1/1.</text>
</comment>
<dbReference type="EMBL" id="AP023326">
    <property type="protein sequence ID" value="BCI66405.1"/>
    <property type="molecule type" value="Genomic_DNA"/>
</dbReference>
<dbReference type="GO" id="GO:0046872">
    <property type="term" value="F:metal ion binding"/>
    <property type="evidence" value="ECO:0007669"/>
    <property type="project" value="UniProtKB-KW"/>
</dbReference>
<dbReference type="Gene3D" id="3.40.50.850">
    <property type="entry name" value="Isochorismatase-like"/>
    <property type="match status" value="1"/>
</dbReference>
<evidence type="ECO:0000256" key="4">
    <source>
        <dbReference type="ARBA" id="ARBA00022801"/>
    </source>
</evidence>
<evidence type="ECO:0000313" key="10">
    <source>
        <dbReference type="Proteomes" id="UP000515220"/>
    </source>
</evidence>
<evidence type="ECO:0000256" key="1">
    <source>
        <dbReference type="ARBA" id="ARBA00006336"/>
    </source>
</evidence>
<dbReference type="PANTHER" id="PTHR11080:SF2">
    <property type="entry name" value="LD05707P"/>
    <property type="match status" value="1"/>
</dbReference>
<evidence type="ECO:0000256" key="5">
    <source>
        <dbReference type="ARBA" id="ARBA00037900"/>
    </source>
</evidence>
<dbReference type="CDD" id="cd01011">
    <property type="entry name" value="nicotinamidase"/>
    <property type="match status" value="1"/>
</dbReference>
<sequence length="201" mass="22066">MQNEVRYHCGMIKISSTDALLVVDVQNDFLPGGALAVENGDAVIPVINQLMTLPFGAIVTTQDWHPSGHCSFEERSGEWPRHCVADTPGAALAEALDRRAVSLELRKGQSLSVDSYSAFLENDRITRTILQDWLMNRKIRRVFVTGLALDYCVTYTAIDAQAAGFESVIVLDACRSIAPLDEAVSNIEKARILLIESSDLS</sequence>
<keyword evidence="2" id="KW-0662">Pyridine nucleotide biosynthesis</keyword>
<dbReference type="GO" id="GO:0019363">
    <property type="term" value="P:pyridine nucleotide biosynthetic process"/>
    <property type="evidence" value="ECO:0007669"/>
    <property type="project" value="UniProtKB-KW"/>
</dbReference>
<dbReference type="InterPro" id="IPR052347">
    <property type="entry name" value="Isochorismatase_Nicotinamidase"/>
</dbReference>
<dbReference type="InterPro" id="IPR000868">
    <property type="entry name" value="Isochorismatase-like_dom"/>
</dbReference>
<evidence type="ECO:0000259" key="8">
    <source>
        <dbReference type="Pfam" id="PF00857"/>
    </source>
</evidence>
<evidence type="ECO:0000256" key="6">
    <source>
        <dbReference type="ARBA" id="ARBA00039017"/>
    </source>
</evidence>
<dbReference type="EC" id="3.5.1.19" evidence="6"/>
<keyword evidence="3" id="KW-0479">Metal-binding</keyword>
<dbReference type="SUPFAM" id="SSF52499">
    <property type="entry name" value="Isochorismatase-like hydrolases"/>
    <property type="match status" value="1"/>
</dbReference>
<dbReference type="Proteomes" id="UP000515220">
    <property type="component" value="Chromosome"/>
</dbReference>
<dbReference type="PANTHER" id="PTHR11080">
    <property type="entry name" value="PYRAZINAMIDASE/NICOTINAMIDASE"/>
    <property type="match status" value="1"/>
</dbReference>
<name>A0A6S6PI89_ACEAC</name>
<evidence type="ECO:0000256" key="2">
    <source>
        <dbReference type="ARBA" id="ARBA00022642"/>
    </source>
</evidence>
<organism evidence="9 10">
    <name type="scientific">Acetobacter aceti</name>
    <dbReference type="NCBI Taxonomy" id="435"/>
    <lineage>
        <taxon>Bacteria</taxon>
        <taxon>Pseudomonadati</taxon>
        <taxon>Pseudomonadota</taxon>
        <taxon>Alphaproteobacteria</taxon>
        <taxon>Acetobacterales</taxon>
        <taxon>Acetobacteraceae</taxon>
        <taxon>Acetobacter</taxon>
        <taxon>Acetobacter subgen. Acetobacter</taxon>
    </lineage>
</organism>
<keyword evidence="4" id="KW-0378">Hydrolase</keyword>
<feature type="domain" description="Isochorismatase-like" evidence="8">
    <location>
        <begin position="19"/>
        <end position="182"/>
    </location>
</feature>
<dbReference type="GO" id="GO:0008936">
    <property type="term" value="F:nicotinamidase activity"/>
    <property type="evidence" value="ECO:0007669"/>
    <property type="project" value="UniProtKB-EC"/>
</dbReference>
<dbReference type="RefSeq" id="WP_099348661.1">
    <property type="nucleotide sequence ID" value="NZ_AP023326.1"/>
</dbReference>
<gene>
    <name evidence="9" type="primary">pncA</name>
    <name evidence="9" type="ORF">AAJCM20276_10290</name>
</gene>
<evidence type="ECO:0000256" key="3">
    <source>
        <dbReference type="ARBA" id="ARBA00022723"/>
    </source>
</evidence>
<protein>
    <recommendedName>
        <fullName evidence="6">nicotinamidase</fullName>
        <ecNumber evidence="6">3.5.1.19</ecNumber>
    </recommendedName>
    <alternativeName>
        <fullName evidence="7">Nicotinamide deamidase</fullName>
    </alternativeName>
</protein>
<dbReference type="Pfam" id="PF00857">
    <property type="entry name" value="Isochorismatase"/>
    <property type="match status" value="1"/>
</dbReference>
<dbReference type="InterPro" id="IPR036380">
    <property type="entry name" value="Isochorismatase-like_sf"/>
</dbReference>
<evidence type="ECO:0000256" key="7">
    <source>
        <dbReference type="ARBA" id="ARBA00043224"/>
    </source>
</evidence>
<reference evidence="9 10" key="1">
    <citation type="submission" date="2020-07" db="EMBL/GenBank/DDBJ databases">
        <title>Complete Genome Sequence of an acetic acid bacterium, Acetobacter aceti JCM20276.</title>
        <authorList>
            <person name="Hirose Y."/>
            <person name="Mihara H."/>
        </authorList>
    </citation>
    <scope>NUCLEOTIDE SEQUENCE [LARGE SCALE GENOMIC DNA]</scope>
    <source>
        <strain evidence="9 10">JCM20276</strain>
    </source>
</reference>
<proteinExistence type="inferred from homology"/>
<comment type="similarity">
    <text evidence="1">Belongs to the isochorismatase family.</text>
</comment>